<proteinExistence type="predicted"/>
<sequence length="96" mass="11111">MTITKSRCRRLLLRLPLRALSSLSFIRVLPLPSHRRRYLDISVINNRETEKSRGFIFVTFASEQAMRDAIEDMNVSNFDGSNITVNEAQSRGGRRR</sequence>
<dbReference type="GO" id="GO:0003723">
    <property type="term" value="F:RNA binding"/>
    <property type="evidence" value="ECO:0007669"/>
    <property type="project" value="UniProtKB-UniRule"/>
</dbReference>
<name>A0A445DKC7_ARAHY</name>
<dbReference type="AlphaFoldDB" id="A0A445DKC7"/>
<dbReference type="PANTHER" id="PTHR48024">
    <property type="entry name" value="GEO13361P1-RELATED"/>
    <property type="match status" value="1"/>
</dbReference>
<accession>A0A445DKC7</accession>
<dbReference type="EMBL" id="SDMP01000004">
    <property type="protein sequence ID" value="RYR63653.1"/>
    <property type="molecule type" value="Genomic_DNA"/>
</dbReference>
<dbReference type="Gene3D" id="3.30.70.330">
    <property type="match status" value="1"/>
</dbReference>
<dbReference type="InterPro" id="IPR050886">
    <property type="entry name" value="RNA-binding_reg"/>
</dbReference>
<dbReference type="Pfam" id="PF00076">
    <property type="entry name" value="RRM_1"/>
    <property type="match status" value="1"/>
</dbReference>
<reference evidence="4 5" key="1">
    <citation type="submission" date="2019-01" db="EMBL/GenBank/DDBJ databases">
        <title>Sequencing of cultivated peanut Arachis hypogaea provides insights into genome evolution and oil improvement.</title>
        <authorList>
            <person name="Chen X."/>
        </authorList>
    </citation>
    <scope>NUCLEOTIDE SEQUENCE [LARGE SCALE GENOMIC DNA]</scope>
    <source>
        <strain evidence="5">cv. Fuhuasheng</strain>
        <tissue evidence="4">Leaves</tissue>
    </source>
</reference>
<dbReference type="Proteomes" id="UP000289738">
    <property type="component" value="Chromosome A04"/>
</dbReference>
<evidence type="ECO:0000259" key="3">
    <source>
        <dbReference type="PROSITE" id="PS50102"/>
    </source>
</evidence>
<dbReference type="InterPro" id="IPR035979">
    <property type="entry name" value="RBD_domain_sf"/>
</dbReference>
<comment type="caution">
    <text evidence="4">The sequence shown here is derived from an EMBL/GenBank/DDBJ whole genome shotgun (WGS) entry which is preliminary data.</text>
</comment>
<dbReference type="STRING" id="3818.A0A445DKC7"/>
<dbReference type="PROSITE" id="PS50102">
    <property type="entry name" value="RRM"/>
    <property type="match status" value="1"/>
</dbReference>
<protein>
    <recommendedName>
        <fullName evidence="3">RRM domain-containing protein</fullName>
    </recommendedName>
</protein>
<dbReference type="InterPro" id="IPR012677">
    <property type="entry name" value="Nucleotide-bd_a/b_plait_sf"/>
</dbReference>
<evidence type="ECO:0000313" key="4">
    <source>
        <dbReference type="EMBL" id="RYR63653.1"/>
    </source>
</evidence>
<dbReference type="InterPro" id="IPR000504">
    <property type="entry name" value="RRM_dom"/>
</dbReference>
<dbReference type="SUPFAM" id="SSF54928">
    <property type="entry name" value="RNA-binding domain, RBD"/>
    <property type="match status" value="1"/>
</dbReference>
<keyword evidence="1 2" id="KW-0694">RNA-binding</keyword>
<organism evidence="4 5">
    <name type="scientific">Arachis hypogaea</name>
    <name type="common">Peanut</name>
    <dbReference type="NCBI Taxonomy" id="3818"/>
    <lineage>
        <taxon>Eukaryota</taxon>
        <taxon>Viridiplantae</taxon>
        <taxon>Streptophyta</taxon>
        <taxon>Embryophyta</taxon>
        <taxon>Tracheophyta</taxon>
        <taxon>Spermatophyta</taxon>
        <taxon>Magnoliopsida</taxon>
        <taxon>eudicotyledons</taxon>
        <taxon>Gunneridae</taxon>
        <taxon>Pentapetalae</taxon>
        <taxon>rosids</taxon>
        <taxon>fabids</taxon>
        <taxon>Fabales</taxon>
        <taxon>Fabaceae</taxon>
        <taxon>Papilionoideae</taxon>
        <taxon>50 kb inversion clade</taxon>
        <taxon>dalbergioids sensu lato</taxon>
        <taxon>Dalbergieae</taxon>
        <taxon>Pterocarpus clade</taxon>
        <taxon>Arachis</taxon>
    </lineage>
</organism>
<gene>
    <name evidence="4" type="ORF">Ahy_A04g021433</name>
</gene>
<feature type="domain" description="RRM" evidence="3">
    <location>
        <begin position="8"/>
        <end position="90"/>
    </location>
</feature>
<evidence type="ECO:0000256" key="1">
    <source>
        <dbReference type="ARBA" id="ARBA00022884"/>
    </source>
</evidence>
<dbReference type="PANTHER" id="PTHR48024:SF56">
    <property type="entry name" value="HETEROGENEOUS NUCLEAR RIBONUCLEOPROTEIN A0"/>
    <property type="match status" value="1"/>
</dbReference>
<evidence type="ECO:0000313" key="5">
    <source>
        <dbReference type="Proteomes" id="UP000289738"/>
    </source>
</evidence>
<keyword evidence="5" id="KW-1185">Reference proteome</keyword>
<evidence type="ECO:0000256" key="2">
    <source>
        <dbReference type="PROSITE-ProRule" id="PRU00176"/>
    </source>
</evidence>